<dbReference type="Proteomes" id="UP000699985">
    <property type="component" value="Unassembled WGS sequence"/>
</dbReference>
<feature type="transmembrane region" description="Helical" evidence="6">
    <location>
        <begin position="146"/>
        <end position="170"/>
    </location>
</feature>
<protein>
    <submittedName>
        <fullName evidence="7">High-affinity Fe2+/Pb2+ permease</fullName>
    </submittedName>
</protein>
<accession>A0A966HQM6</accession>
<evidence type="ECO:0000313" key="8">
    <source>
        <dbReference type="Proteomes" id="UP000699985"/>
    </source>
</evidence>
<feature type="transmembrane region" description="Helical" evidence="6">
    <location>
        <begin position="76"/>
        <end position="96"/>
    </location>
</feature>
<dbReference type="AlphaFoldDB" id="A0A966HQM6"/>
<dbReference type="PANTHER" id="PTHR31632:SF2">
    <property type="entry name" value="PLASMA MEMBRANE IRON PERMEASE"/>
    <property type="match status" value="1"/>
</dbReference>
<evidence type="ECO:0000256" key="3">
    <source>
        <dbReference type="ARBA" id="ARBA00022692"/>
    </source>
</evidence>
<feature type="transmembrane region" description="Helical" evidence="6">
    <location>
        <begin position="45"/>
        <end position="64"/>
    </location>
</feature>
<proteinExistence type="inferred from homology"/>
<sequence length="215" mass="23714">MTDTLTPYLSSFFILFREGFEALLISILVFTYLDKVNARHQRPAVIWGLIAGVVVSLLTALAVKKIAAITHAHQELFEGSVMLIASGMLAYVAYFSHSAKQHVEGKVDKAVSTGNPFFLSLTVFFAIIREGFEVVLFYAALFTSTIYSTIPVIAGAITGTLALIFVYFGLNKITKIIPMGTFFRISSILLLLLSVYFGYEGAKDFYAGLRELKVI</sequence>
<evidence type="ECO:0000256" key="2">
    <source>
        <dbReference type="ARBA" id="ARBA00008333"/>
    </source>
</evidence>
<comment type="caution">
    <text evidence="7">The sequence shown here is derived from an EMBL/GenBank/DDBJ whole genome shotgun (WGS) entry which is preliminary data.</text>
</comment>
<evidence type="ECO:0000256" key="1">
    <source>
        <dbReference type="ARBA" id="ARBA00004141"/>
    </source>
</evidence>
<organism evidence="7 8">
    <name type="scientific">Candidatus Fonsibacter lacus</name>
    <dbReference type="NCBI Taxonomy" id="2576439"/>
    <lineage>
        <taxon>Bacteria</taxon>
        <taxon>Pseudomonadati</taxon>
        <taxon>Pseudomonadota</taxon>
        <taxon>Alphaproteobacteria</taxon>
        <taxon>Candidatus Pelagibacterales</taxon>
        <taxon>Candidatus Pelagibacterales incertae sedis</taxon>
        <taxon>Candidatus Fonsibacter</taxon>
    </lineage>
</organism>
<reference evidence="7" key="1">
    <citation type="submission" date="2018-10" db="EMBL/GenBank/DDBJ databases">
        <title>Iterative Subtractive Binning of Freshwater Chronoseries Metagenomes Recovers Nearly Complete Genomes from over Four Hundred Novel Species.</title>
        <authorList>
            <person name="Rodriguez-R L.M."/>
            <person name="Tsementzi D."/>
            <person name="Luo C."/>
            <person name="Konstantinidis K.T."/>
        </authorList>
    </citation>
    <scope>NUCLEOTIDE SEQUENCE</scope>
    <source>
        <strain evidence="7">WB8_1A_003</strain>
    </source>
</reference>
<keyword evidence="5 6" id="KW-0472">Membrane</keyword>
<name>A0A966HQM6_9PROT</name>
<dbReference type="Pfam" id="PF03239">
    <property type="entry name" value="FTR1"/>
    <property type="match status" value="1"/>
</dbReference>
<feature type="transmembrane region" description="Helical" evidence="6">
    <location>
        <begin position="182"/>
        <end position="199"/>
    </location>
</feature>
<comment type="similarity">
    <text evidence="2">Belongs to the oxidase-dependent Fe transporter (OFeT) (TC 9.A.10.1) family.</text>
</comment>
<evidence type="ECO:0000313" key="7">
    <source>
        <dbReference type="EMBL" id="NCU50516.1"/>
    </source>
</evidence>
<feature type="transmembrane region" description="Helical" evidence="6">
    <location>
        <begin position="12"/>
        <end position="33"/>
    </location>
</feature>
<evidence type="ECO:0000256" key="4">
    <source>
        <dbReference type="ARBA" id="ARBA00022989"/>
    </source>
</evidence>
<evidence type="ECO:0000256" key="5">
    <source>
        <dbReference type="ARBA" id="ARBA00023136"/>
    </source>
</evidence>
<keyword evidence="4 6" id="KW-1133">Transmembrane helix</keyword>
<dbReference type="PANTHER" id="PTHR31632">
    <property type="entry name" value="IRON TRANSPORTER FTH1"/>
    <property type="match status" value="1"/>
</dbReference>
<dbReference type="InterPro" id="IPR004923">
    <property type="entry name" value="FTR1/Fip1/EfeU"/>
</dbReference>
<dbReference type="EMBL" id="RGMI01000065">
    <property type="protein sequence ID" value="NCU50516.1"/>
    <property type="molecule type" value="Genomic_DNA"/>
</dbReference>
<comment type="subcellular location">
    <subcellularLocation>
        <location evidence="1">Membrane</location>
        <topology evidence="1">Multi-pass membrane protein</topology>
    </subcellularLocation>
</comment>
<keyword evidence="3 6" id="KW-0812">Transmembrane</keyword>
<dbReference type="GO" id="GO:0015093">
    <property type="term" value="F:ferrous iron transmembrane transporter activity"/>
    <property type="evidence" value="ECO:0007669"/>
    <property type="project" value="TreeGrafter"/>
</dbReference>
<evidence type="ECO:0000256" key="6">
    <source>
        <dbReference type="SAM" id="Phobius"/>
    </source>
</evidence>
<dbReference type="GO" id="GO:0033573">
    <property type="term" value="C:high-affinity iron permease complex"/>
    <property type="evidence" value="ECO:0007669"/>
    <property type="project" value="InterPro"/>
</dbReference>
<gene>
    <name evidence="7" type="ORF">EBX29_01905</name>
</gene>
<feature type="transmembrane region" description="Helical" evidence="6">
    <location>
        <begin position="117"/>
        <end position="140"/>
    </location>
</feature>